<dbReference type="KEGG" id="sasa:106560956"/>
<dbReference type="AlphaFoldDB" id="A0A1S3KMQ8"/>
<keyword evidence="1" id="KW-0677">Repeat</keyword>
<evidence type="ECO:0000256" key="1">
    <source>
        <dbReference type="ARBA" id="ARBA00022737"/>
    </source>
</evidence>
<dbReference type="Proteomes" id="UP001652741">
    <property type="component" value="Chromosome ssa10"/>
</dbReference>
<dbReference type="PANTHER" id="PTHR24198:SF176">
    <property type="entry name" value="ANKYRIN REPEAT AND SOCS BOX CONTAINING 14"/>
    <property type="match status" value="1"/>
</dbReference>
<protein>
    <submittedName>
        <fullName evidence="5">Ankyrin repeat and SOCS box protein 15</fullName>
    </submittedName>
</protein>
<name>A0A1S3KMQ8_SALSA</name>
<dbReference type="GO" id="GO:0005737">
    <property type="term" value="C:cytoplasm"/>
    <property type="evidence" value="ECO:0007669"/>
    <property type="project" value="TreeGrafter"/>
</dbReference>
<dbReference type="OrthoDB" id="20872at2759"/>
<gene>
    <name evidence="5" type="primary">LOC106560956</name>
</gene>
<keyword evidence="4" id="KW-1185">Reference proteome</keyword>
<dbReference type="PROSITE" id="PS50088">
    <property type="entry name" value="ANK_REPEAT"/>
    <property type="match status" value="3"/>
</dbReference>
<dbReference type="PANTHER" id="PTHR24198">
    <property type="entry name" value="ANKYRIN REPEAT AND PROTEIN KINASE DOMAIN-CONTAINING PROTEIN"/>
    <property type="match status" value="1"/>
</dbReference>
<dbReference type="InterPro" id="IPR036770">
    <property type="entry name" value="Ankyrin_rpt-contain_sf"/>
</dbReference>
<proteinExistence type="predicted"/>
<dbReference type="GeneID" id="106560956"/>
<dbReference type="InterPro" id="IPR002110">
    <property type="entry name" value="Ankyrin_rpt"/>
</dbReference>
<dbReference type="STRING" id="8030.ENSSSAP00000110589"/>
<feature type="repeat" description="ANK" evidence="3">
    <location>
        <begin position="175"/>
        <end position="207"/>
    </location>
</feature>
<evidence type="ECO:0000313" key="4">
    <source>
        <dbReference type="Proteomes" id="UP001652741"/>
    </source>
</evidence>
<reference evidence="5" key="1">
    <citation type="submission" date="2025-08" db="UniProtKB">
        <authorList>
            <consortium name="RefSeq"/>
        </authorList>
    </citation>
    <scope>IDENTIFICATION</scope>
</reference>
<dbReference type="RefSeq" id="XP_013979902.1">
    <property type="nucleotide sequence ID" value="XM_014124427.2"/>
</dbReference>
<dbReference type="Pfam" id="PF12796">
    <property type="entry name" value="Ank_2"/>
    <property type="match status" value="1"/>
</dbReference>
<evidence type="ECO:0000256" key="3">
    <source>
        <dbReference type="PROSITE-ProRule" id="PRU00023"/>
    </source>
</evidence>
<dbReference type="PROSITE" id="PS50297">
    <property type="entry name" value="ANK_REP_REGION"/>
    <property type="match status" value="2"/>
</dbReference>
<evidence type="ECO:0000313" key="5">
    <source>
        <dbReference type="RefSeq" id="XP_013979902.1"/>
    </source>
</evidence>
<dbReference type="Gene3D" id="1.25.40.20">
    <property type="entry name" value="Ankyrin repeat-containing domain"/>
    <property type="match status" value="2"/>
</dbReference>
<dbReference type="SUPFAM" id="SSF48403">
    <property type="entry name" value="Ankyrin repeat"/>
    <property type="match status" value="1"/>
</dbReference>
<feature type="repeat" description="ANK" evidence="3">
    <location>
        <begin position="137"/>
        <end position="164"/>
    </location>
</feature>
<feature type="repeat" description="ANK" evidence="3">
    <location>
        <begin position="61"/>
        <end position="93"/>
    </location>
</feature>
<keyword evidence="2 3" id="KW-0040">ANK repeat</keyword>
<accession>A0A1S3KMQ8</accession>
<dbReference type="Pfam" id="PF00023">
    <property type="entry name" value="Ank"/>
    <property type="match status" value="1"/>
</dbReference>
<dbReference type="SMART" id="SM00248">
    <property type="entry name" value="ANK"/>
    <property type="match status" value="8"/>
</dbReference>
<sequence length="383" mass="42659">MAGLVDNVKMILEHGASPHNTNSKKESPLLQVIVKAVRFGLYEMASALITRGACVEQVCLKQSTALHEAAKLGYSHIMELLFEHGGQVSEIDQDGVTPMAIAAEHAHSEVLEILIYSVGVESGAGNKSACYRVPRMLYDAAQSGNPDCIDFLLRHGASPNVTENFYSDRRAIRLSGQSSIHSAADGVHVQCLEILVEKGFDVNSLLDFHIAEDYRDMRKSALYFTVSNGDVTCTEILLNTGDKTDLAALFCLLVAVRDGQYEIVKLLLARQADIICYFAVVGDTVFPTALQYCLRDEMMMRLLLNNGYDADKCFCCTHDSTWDDLSDQTDSNYQEKVSFCNFIRVSWLVHLAGRAVWILLDYVSHVPLCPKLRQILDKHKEWP</sequence>
<organism evidence="4 5">
    <name type="scientific">Salmo salar</name>
    <name type="common">Atlantic salmon</name>
    <dbReference type="NCBI Taxonomy" id="8030"/>
    <lineage>
        <taxon>Eukaryota</taxon>
        <taxon>Metazoa</taxon>
        <taxon>Chordata</taxon>
        <taxon>Craniata</taxon>
        <taxon>Vertebrata</taxon>
        <taxon>Euteleostomi</taxon>
        <taxon>Actinopterygii</taxon>
        <taxon>Neopterygii</taxon>
        <taxon>Teleostei</taxon>
        <taxon>Protacanthopterygii</taxon>
        <taxon>Salmoniformes</taxon>
        <taxon>Salmonidae</taxon>
        <taxon>Salmoninae</taxon>
        <taxon>Salmo</taxon>
    </lineage>
</organism>
<evidence type="ECO:0000256" key="2">
    <source>
        <dbReference type="ARBA" id="ARBA00023043"/>
    </source>
</evidence>